<evidence type="ECO:0000313" key="2">
    <source>
        <dbReference type="Proteomes" id="UP000324853"/>
    </source>
</evidence>
<proteinExistence type="predicted"/>
<dbReference type="RefSeq" id="WP_148750282.1">
    <property type="nucleotide sequence ID" value="NZ_VSSR01000013.1"/>
</dbReference>
<gene>
    <name evidence="1" type="ORF">FXB38_07625</name>
</gene>
<organism evidence="1 2">
    <name type="scientific">Bradyrhizobium cytisi</name>
    <dbReference type="NCBI Taxonomy" id="515489"/>
    <lineage>
        <taxon>Bacteria</taxon>
        <taxon>Pseudomonadati</taxon>
        <taxon>Pseudomonadota</taxon>
        <taxon>Alphaproteobacteria</taxon>
        <taxon>Hyphomicrobiales</taxon>
        <taxon>Nitrobacteraceae</taxon>
        <taxon>Bradyrhizobium</taxon>
    </lineage>
</organism>
<name>A0A5S4WY76_9BRAD</name>
<evidence type="ECO:0000313" key="1">
    <source>
        <dbReference type="EMBL" id="TYL86338.1"/>
    </source>
</evidence>
<dbReference type="EMBL" id="VSSR01000013">
    <property type="protein sequence ID" value="TYL86338.1"/>
    <property type="molecule type" value="Genomic_DNA"/>
</dbReference>
<dbReference type="AlphaFoldDB" id="A0A5S4WY76"/>
<keyword evidence="2" id="KW-1185">Reference proteome</keyword>
<reference evidence="1 2" key="1">
    <citation type="submission" date="2019-08" db="EMBL/GenBank/DDBJ databases">
        <title>Bradyrhizobium hipponensis sp. nov., a rhizobium isolated from a Lupinus angustifolius root nodule in Tunisia.</title>
        <authorList>
            <person name="Off K."/>
            <person name="Rejili M."/>
            <person name="Mars M."/>
            <person name="Brachmann A."/>
            <person name="Marin M."/>
        </authorList>
    </citation>
    <scope>NUCLEOTIDE SEQUENCE [LARGE SCALE GENOMIC DNA]</scope>
    <source>
        <strain evidence="1 2">CTAW11</strain>
    </source>
</reference>
<dbReference type="OrthoDB" id="9910593at2"/>
<comment type="caution">
    <text evidence="1">The sequence shown here is derived from an EMBL/GenBank/DDBJ whole genome shotgun (WGS) entry which is preliminary data.</text>
</comment>
<dbReference type="Proteomes" id="UP000324853">
    <property type="component" value="Unassembled WGS sequence"/>
</dbReference>
<accession>A0A5S4WY76</accession>
<sequence>MDGRDDAWQAFIEFSKRGFVPGDDRERWDIETFPPKQKRMRKSPMTLARAMQQASAAGVAVNSATVNADGSVTLTFGKPVTAQVSDETSEDLRRLL</sequence>
<protein>
    <submittedName>
        <fullName evidence="1">Uncharacterized protein</fullName>
    </submittedName>
</protein>